<feature type="domain" description="DNA primase/polymerase bifunctional N-terminal" evidence="2">
    <location>
        <begin position="9"/>
        <end position="165"/>
    </location>
</feature>
<dbReference type="Proteomes" id="UP000234562">
    <property type="component" value="Chromosome"/>
</dbReference>
<dbReference type="Pfam" id="PF08708">
    <property type="entry name" value="PriCT_1"/>
    <property type="match status" value="1"/>
</dbReference>
<dbReference type="InterPro" id="IPR014820">
    <property type="entry name" value="PriCT_1"/>
</dbReference>
<name>A0AAU8XSY2_LACHE</name>
<dbReference type="EMBL" id="CP015496">
    <property type="protein sequence ID" value="AUI73857.1"/>
    <property type="molecule type" value="Genomic_DNA"/>
</dbReference>
<organism evidence="3 4">
    <name type="scientific">Lactobacillus helveticus</name>
    <name type="common">Lactobacillus suntoryeus</name>
    <dbReference type="NCBI Taxonomy" id="1587"/>
    <lineage>
        <taxon>Bacteria</taxon>
        <taxon>Bacillati</taxon>
        <taxon>Bacillota</taxon>
        <taxon>Bacilli</taxon>
        <taxon>Lactobacillales</taxon>
        <taxon>Lactobacillaceae</taxon>
        <taxon>Lactobacillus</taxon>
    </lineage>
</organism>
<gene>
    <name evidence="3" type="ORF">Lh8105_02845</name>
</gene>
<evidence type="ECO:0000259" key="2">
    <source>
        <dbReference type="SMART" id="SM00943"/>
    </source>
</evidence>
<dbReference type="SUPFAM" id="SSF56747">
    <property type="entry name" value="Prim-pol domain"/>
    <property type="match status" value="1"/>
</dbReference>
<protein>
    <submittedName>
        <fullName evidence="3">DNA primase</fullName>
    </submittedName>
</protein>
<dbReference type="SMART" id="SM00942">
    <property type="entry name" value="PriCT_1"/>
    <property type="match status" value="1"/>
</dbReference>
<feature type="domain" description="Primase C-terminal 1" evidence="1">
    <location>
        <begin position="195"/>
        <end position="260"/>
    </location>
</feature>
<dbReference type="SMART" id="SM00943">
    <property type="entry name" value="Prim-Pol"/>
    <property type="match status" value="1"/>
</dbReference>
<dbReference type="RefSeq" id="WP_101853765.1">
    <property type="nucleotide sequence ID" value="NZ_CP015496.1"/>
</dbReference>
<sequence>MHPNLVNYALSYAEHGFSVIPIGSNKRPLIKFADKPPLTSTEIRDLWKKYPTANIALKTDKFFVIDVDRHGGEVDGMESIKKLGHDDWFKGTLTERTAHNGFHFFFTKPKDLKIQQNIGFLPSVDLKAHENNYVVVAPSQLGDKQYKWLNSEPMKEPPQGLIDLILEKQKEFKSVEQLEGYKPTGKTQTTRLFEQIINGLGPTGGRNNALASFIGGLLFRNVDPNVAAQLAIFANDNTKDSLPIQEVERTFNSMVEKEIRRREEDHE</sequence>
<dbReference type="Gene3D" id="3.30.720.160">
    <property type="entry name" value="Bifunctional DNA primase/polymerase, N-terminal"/>
    <property type="match status" value="1"/>
</dbReference>
<evidence type="ECO:0000313" key="4">
    <source>
        <dbReference type="Proteomes" id="UP000234562"/>
    </source>
</evidence>
<dbReference type="AlphaFoldDB" id="A0AAU8XSY2"/>
<dbReference type="Pfam" id="PF09250">
    <property type="entry name" value="Prim-Pol"/>
    <property type="match status" value="1"/>
</dbReference>
<evidence type="ECO:0000259" key="1">
    <source>
        <dbReference type="SMART" id="SM00942"/>
    </source>
</evidence>
<accession>A0AAU8XSY2</accession>
<dbReference type="InterPro" id="IPR015330">
    <property type="entry name" value="DNA_primase/pol_bifunc_N"/>
</dbReference>
<proteinExistence type="predicted"/>
<dbReference type="CDD" id="cd04859">
    <property type="entry name" value="Prim_Pol"/>
    <property type="match status" value="1"/>
</dbReference>
<reference evidence="4" key="1">
    <citation type="submission" date="2016-05" db="EMBL/GenBank/DDBJ databases">
        <title>Genome sequence of Lactobacillus helveticus FAM8105.</title>
        <authorList>
            <person name="Ahrens C."/>
            <person name="Schmid M."/>
        </authorList>
    </citation>
    <scope>NUCLEOTIDE SEQUENCE [LARGE SCALE GENOMIC DNA]</scope>
    <source>
        <strain evidence="4">FAM8105</strain>
    </source>
</reference>
<evidence type="ECO:0000313" key="3">
    <source>
        <dbReference type="EMBL" id="AUI73857.1"/>
    </source>
</evidence>